<feature type="transmembrane region" description="Helical" evidence="1">
    <location>
        <begin position="78"/>
        <end position="101"/>
    </location>
</feature>
<dbReference type="EMBL" id="JAAVJH010000020">
    <property type="protein sequence ID" value="NJR80521.1"/>
    <property type="molecule type" value="Genomic_DNA"/>
</dbReference>
<proteinExistence type="predicted"/>
<gene>
    <name evidence="2" type="ORF">HBH26_18245</name>
</gene>
<evidence type="ECO:0000313" key="2">
    <source>
        <dbReference type="EMBL" id="NJR80521.1"/>
    </source>
</evidence>
<keyword evidence="1" id="KW-0472">Membrane</keyword>
<name>A0ABX1CT45_9SPHN</name>
<dbReference type="Proteomes" id="UP000732399">
    <property type="component" value="Unassembled WGS sequence"/>
</dbReference>
<organism evidence="2 3">
    <name type="scientific">Sphingomonas corticis</name>
    <dbReference type="NCBI Taxonomy" id="2722791"/>
    <lineage>
        <taxon>Bacteria</taxon>
        <taxon>Pseudomonadati</taxon>
        <taxon>Pseudomonadota</taxon>
        <taxon>Alphaproteobacteria</taxon>
        <taxon>Sphingomonadales</taxon>
        <taxon>Sphingomonadaceae</taxon>
        <taxon>Sphingomonas</taxon>
    </lineage>
</organism>
<reference evidence="2 3" key="1">
    <citation type="submission" date="2020-03" db="EMBL/GenBank/DDBJ databases">
        <authorList>
            <person name="Wang L."/>
            <person name="He N."/>
            <person name="Li Y."/>
            <person name="Fang Y."/>
            <person name="Zhang F."/>
        </authorList>
    </citation>
    <scope>NUCLEOTIDE SEQUENCE [LARGE SCALE GENOMIC DNA]</scope>
    <source>
        <strain evidence="2 3">36D10-4-7</strain>
    </source>
</reference>
<dbReference type="RefSeq" id="WP_168136075.1">
    <property type="nucleotide sequence ID" value="NZ_JAAVJH010000020.1"/>
</dbReference>
<sequence length="242" mass="26795">MGLDDRDYMRERYRQRQGLPAQGLRWNDRKTRCELDVPLGSASWVSGSASKGSWFEAKNRGHDYQRGRWRPKRSSGTLRTAIVAGVAVALLATGIGARGWIAQRYEALVYPQGRGFPASGTVSVPVGLDLKRVVAKLTAQGGAENTIIQMIDAKTGRNALSVYIRAHERVTVPVPIGRFRLRLVHGREWTDAKTLFGKGTIHDEIEGTMRFTRKLGHILDLGLGRDSNLTVRRIAARPAPLA</sequence>
<keyword evidence="1" id="KW-1133">Transmembrane helix</keyword>
<protein>
    <submittedName>
        <fullName evidence="2">Uncharacterized protein</fullName>
    </submittedName>
</protein>
<keyword evidence="3" id="KW-1185">Reference proteome</keyword>
<evidence type="ECO:0000256" key="1">
    <source>
        <dbReference type="SAM" id="Phobius"/>
    </source>
</evidence>
<comment type="caution">
    <text evidence="2">The sequence shown here is derived from an EMBL/GenBank/DDBJ whole genome shotgun (WGS) entry which is preliminary data.</text>
</comment>
<keyword evidence="1" id="KW-0812">Transmembrane</keyword>
<accession>A0ABX1CT45</accession>
<evidence type="ECO:0000313" key="3">
    <source>
        <dbReference type="Proteomes" id="UP000732399"/>
    </source>
</evidence>